<dbReference type="NCBIfam" id="TIGR02623">
    <property type="entry name" value="G1P_cyt_trans"/>
    <property type="match status" value="1"/>
</dbReference>
<dbReference type="InterPro" id="IPR005835">
    <property type="entry name" value="NTP_transferase_dom"/>
</dbReference>
<protein>
    <submittedName>
        <fullName evidence="6">Glucose-1-phosphate cytidylyltransferase</fullName>
        <ecNumber evidence="6">2.7.7.33</ecNumber>
    </submittedName>
</protein>
<evidence type="ECO:0000313" key="2">
    <source>
        <dbReference type="EMBL" id="CUN51439.1"/>
    </source>
</evidence>
<dbReference type="EMBL" id="WKMO01000021">
    <property type="protein sequence ID" value="MSB75261.1"/>
    <property type="molecule type" value="Genomic_DNA"/>
</dbReference>
<dbReference type="GO" id="GO:0047343">
    <property type="term" value="F:glucose-1-phosphate cytidylyltransferase activity"/>
    <property type="evidence" value="ECO:0007669"/>
    <property type="project" value="UniProtKB-EC"/>
</dbReference>
<evidence type="ECO:0000313" key="3">
    <source>
        <dbReference type="EMBL" id="MDB9006786.1"/>
    </source>
</evidence>
<evidence type="ECO:0000313" key="6">
    <source>
        <dbReference type="EMBL" id="TWV62207.1"/>
    </source>
</evidence>
<dbReference type="PANTHER" id="PTHR47183">
    <property type="entry name" value="GLUCOSE-1-PHOSPHATE CYTIDYLYLTRANSFERASE-RELATED"/>
    <property type="match status" value="1"/>
</dbReference>
<reference evidence="9 10" key="2">
    <citation type="journal article" date="2019" name="Nat. Med.">
        <title>A library of human gut bacterial isolates paired with longitudinal multiomics data enables mechanistic microbiome research.</title>
        <authorList>
            <person name="Poyet M."/>
            <person name="Groussin M."/>
            <person name="Gibbons S.M."/>
            <person name="Avila-Pacheco J."/>
            <person name="Jiang X."/>
            <person name="Kearney S.M."/>
            <person name="Perrotta A.R."/>
            <person name="Berdy B."/>
            <person name="Zhao S."/>
            <person name="Lieberman T.D."/>
            <person name="Swanson P.K."/>
            <person name="Smith M."/>
            <person name="Roesemann S."/>
            <person name="Alexander J.E."/>
            <person name="Rich S.A."/>
            <person name="Livny J."/>
            <person name="Vlamakis H."/>
            <person name="Clish C."/>
            <person name="Bullock K."/>
            <person name="Deik A."/>
            <person name="Scott J."/>
            <person name="Pierce K.A."/>
            <person name="Xavier R.J."/>
            <person name="Alm E.J."/>
        </authorList>
    </citation>
    <scope>NUCLEOTIDE SEQUENCE [LARGE SCALE GENOMIC DNA]</scope>
    <source>
        <strain evidence="5 9">BIOML-A20</strain>
        <strain evidence="4 10">BIOML-A9</strain>
    </source>
</reference>
<organism evidence="6 8">
    <name type="scientific">Parabacteroides distasonis</name>
    <dbReference type="NCBI Taxonomy" id="823"/>
    <lineage>
        <taxon>Bacteria</taxon>
        <taxon>Pseudomonadati</taxon>
        <taxon>Bacteroidota</taxon>
        <taxon>Bacteroidia</taxon>
        <taxon>Bacteroidales</taxon>
        <taxon>Tannerellaceae</taxon>
        <taxon>Parabacteroides</taxon>
    </lineage>
</organism>
<dbReference type="Gene3D" id="3.90.550.10">
    <property type="entry name" value="Spore Coat Polysaccharide Biosynthesis Protein SpsA, Chain A"/>
    <property type="match status" value="1"/>
</dbReference>
<evidence type="ECO:0000313" key="4">
    <source>
        <dbReference type="EMBL" id="MRY91814.1"/>
    </source>
</evidence>
<dbReference type="Proteomes" id="UP000315827">
    <property type="component" value="Unassembled WGS sequence"/>
</dbReference>
<dbReference type="Pfam" id="PF00483">
    <property type="entry name" value="NTP_transferase"/>
    <property type="match status" value="1"/>
</dbReference>
<dbReference type="CDD" id="cd02524">
    <property type="entry name" value="G1P_cytidylyltransferase"/>
    <property type="match status" value="1"/>
</dbReference>
<feature type="domain" description="Nucleotidyl transferase" evidence="1">
    <location>
        <begin position="2"/>
        <end position="233"/>
    </location>
</feature>
<dbReference type="Proteomes" id="UP001210126">
    <property type="component" value="Unassembled WGS sequence"/>
</dbReference>
<dbReference type="InterPro" id="IPR046981">
    <property type="entry name" value="G1P_cyt_trans"/>
</dbReference>
<dbReference type="EMBL" id="WKMY01000001">
    <property type="protein sequence ID" value="MRY91814.1"/>
    <property type="molecule type" value="Genomic_DNA"/>
</dbReference>
<dbReference type="EMBL" id="CYYK01000002">
    <property type="protein sequence ID" value="CUN51439.1"/>
    <property type="molecule type" value="Genomic_DNA"/>
</dbReference>
<sequence length="271" mass="31098">MKVVLLAGGFGSRISEESQFKPKPMIEIGGMPILWHIMKEYAYYGYTEFIICAGYKQEYIKEWFANYFLHNSDVTFDYRGGNNEMTVHQTNMEPWKVTVVDTGYNTMTGGRIKRIQRYIENETFLMTYGDGVCDVEIDKLVEFHKSHGKLATLTAVKIAQDKGVLDITKDQAVRAFREKNASDGAPINAGYMVLEPEVFDMLEGGDSCVFEKTALVKLAQEGQLMSYIHTGFWQCMDNIREKSMLEKLLAEDKAPWKRWERSVPEIPDYAK</sequence>
<evidence type="ECO:0000313" key="5">
    <source>
        <dbReference type="EMBL" id="MSB75261.1"/>
    </source>
</evidence>
<dbReference type="EC" id="2.7.7.33" evidence="6"/>
<reference evidence="3" key="4">
    <citation type="submission" date="2023-01" db="EMBL/GenBank/DDBJ databases">
        <title>Human gut microbiome strain richness.</title>
        <authorList>
            <person name="Chen-Liaw A."/>
        </authorList>
    </citation>
    <scope>NUCLEOTIDE SEQUENCE</scope>
    <source>
        <strain evidence="3">RTP21484st1_E5_RTP21484_190118</strain>
    </source>
</reference>
<dbReference type="AlphaFoldDB" id="A0A173XID4"/>
<keyword evidence="6" id="KW-0808">Transferase</keyword>
<name>A0A173XID4_PARDI</name>
<dbReference type="PANTHER" id="PTHR47183:SF1">
    <property type="entry name" value="GLUCOSE-1-PHOSPHATE CYTIDYLYLTRANSFERASE"/>
    <property type="match status" value="1"/>
</dbReference>
<keyword evidence="6" id="KW-0548">Nucleotidyltransferase</keyword>
<reference evidence="6 8" key="3">
    <citation type="submission" date="2019-07" db="EMBL/GenBank/DDBJ databases">
        <title>Genome sequencing of Parabacteroides distasonis iSURF_7.</title>
        <authorList>
            <person name="Degefu H.N."/>
            <person name="Ruoff K.L."/>
            <person name="Price C.E."/>
            <person name="Valls R.A."/>
            <person name="O'Toole G.A."/>
        </authorList>
    </citation>
    <scope>NUCLEOTIDE SEQUENCE [LARGE SCALE GENOMIC DNA]</scope>
    <source>
        <strain evidence="6 8">CFPLTA003_1B</strain>
    </source>
</reference>
<reference evidence="2 7" key="1">
    <citation type="submission" date="2015-09" db="EMBL/GenBank/DDBJ databases">
        <authorList>
            <consortium name="Pathogen Informatics"/>
        </authorList>
    </citation>
    <scope>NUCLEOTIDE SEQUENCE [LARGE SCALE GENOMIC DNA]</scope>
    <source>
        <strain evidence="2 7">2789STDY5608822</strain>
    </source>
</reference>
<dbReference type="InterPro" id="IPR029044">
    <property type="entry name" value="Nucleotide-diphossugar_trans"/>
</dbReference>
<dbReference type="Proteomes" id="UP000441609">
    <property type="component" value="Unassembled WGS sequence"/>
</dbReference>
<dbReference type="OrthoDB" id="9803871at2"/>
<dbReference type="InterPro" id="IPR013446">
    <property type="entry name" value="G1P_cyt_trans-like"/>
</dbReference>
<dbReference type="RefSeq" id="WP_005856281.1">
    <property type="nucleotide sequence ID" value="NZ_BQOC01000001.1"/>
</dbReference>
<dbReference type="SUPFAM" id="SSF53448">
    <property type="entry name" value="Nucleotide-diphospho-sugar transferases"/>
    <property type="match status" value="1"/>
</dbReference>
<evidence type="ECO:0000313" key="7">
    <source>
        <dbReference type="Proteomes" id="UP000095455"/>
    </source>
</evidence>
<evidence type="ECO:0000313" key="8">
    <source>
        <dbReference type="Proteomes" id="UP000315827"/>
    </source>
</evidence>
<dbReference type="EMBL" id="VOHW01000004">
    <property type="protein sequence ID" value="TWV62207.1"/>
    <property type="molecule type" value="Genomic_DNA"/>
</dbReference>
<dbReference type="EMBL" id="JAQMPJ010000021">
    <property type="protein sequence ID" value="MDB9006786.1"/>
    <property type="molecule type" value="Genomic_DNA"/>
</dbReference>
<dbReference type="Proteomes" id="UP000095455">
    <property type="component" value="Unassembled WGS sequence"/>
</dbReference>
<dbReference type="Proteomes" id="UP000461276">
    <property type="component" value="Unassembled WGS sequence"/>
</dbReference>
<dbReference type="GO" id="GO:0009243">
    <property type="term" value="P:O antigen biosynthetic process"/>
    <property type="evidence" value="ECO:0007669"/>
    <property type="project" value="InterPro"/>
</dbReference>
<comment type="caution">
    <text evidence="6">The sequence shown here is derived from an EMBL/GenBank/DDBJ whole genome shotgun (WGS) entry which is preliminary data.</text>
</comment>
<evidence type="ECO:0000313" key="9">
    <source>
        <dbReference type="Proteomes" id="UP000441609"/>
    </source>
</evidence>
<gene>
    <name evidence="6" type="primary">rfbF</name>
    <name evidence="2" type="synonym">rfbF_1</name>
    <name evidence="2" type="ORF">ERS852380_00479</name>
    <name evidence="6" type="ORF">FSA05_08920</name>
    <name evidence="4" type="ORF">GKD67_00875</name>
    <name evidence="5" type="ORF">GKD70_18535</name>
    <name evidence="3" type="ORF">PN599_17490</name>
</gene>
<accession>A0A173XID4</accession>
<proteinExistence type="predicted"/>
<evidence type="ECO:0000259" key="1">
    <source>
        <dbReference type="Pfam" id="PF00483"/>
    </source>
</evidence>
<evidence type="ECO:0000313" key="10">
    <source>
        <dbReference type="Proteomes" id="UP000461276"/>
    </source>
</evidence>